<gene>
    <name evidence="6" type="ORF">ANBU17_09640</name>
</gene>
<dbReference type="Pfam" id="PF01418">
    <property type="entry name" value="HTH_6"/>
    <property type="match status" value="1"/>
</dbReference>
<keyword evidence="1" id="KW-0805">Transcription regulation</keyword>
<evidence type="ECO:0000256" key="3">
    <source>
        <dbReference type="ARBA" id="ARBA00023163"/>
    </source>
</evidence>
<dbReference type="InterPro" id="IPR035472">
    <property type="entry name" value="RpiR-like_SIS"/>
</dbReference>
<protein>
    <submittedName>
        <fullName evidence="6">RpiR family transcriptional regulator</fullName>
    </submittedName>
</protein>
<dbReference type="AlphaFoldDB" id="A0A916Q5E5"/>
<feature type="domain" description="HTH rpiR-type" evidence="4">
    <location>
        <begin position="3"/>
        <end position="79"/>
    </location>
</feature>
<dbReference type="InterPro" id="IPR046348">
    <property type="entry name" value="SIS_dom_sf"/>
</dbReference>
<dbReference type="InterPro" id="IPR047640">
    <property type="entry name" value="RpiR-like"/>
</dbReference>
<organism evidence="6 7">
    <name type="scientific">Anaerostipes butyraticus</name>
    <dbReference type="NCBI Taxonomy" id="645466"/>
    <lineage>
        <taxon>Bacteria</taxon>
        <taxon>Bacillati</taxon>
        <taxon>Bacillota</taxon>
        <taxon>Clostridia</taxon>
        <taxon>Lachnospirales</taxon>
        <taxon>Lachnospiraceae</taxon>
        <taxon>Anaerostipes</taxon>
    </lineage>
</organism>
<keyword evidence="2" id="KW-0238">DNA-binding</keyword>
<feature type="domain" description="SIS" evidence="5">
    <location>
        <begin position="130"/>
        <end position="269"/>
    </location>
</feature>
<dbReference type="RefSeq" id="WP_201310338.1">
    <property type="nucleotide sequence ID" value="NZ_BLYI01000024.1"/>
</dbReference>
<dbReference type="InterPro" id="IPR000281">
    <property type="entry name" value="HTH_RpiR"/>
</dbReference>
<name>A0A916Q5E5_9FIRM</name>
<dbReference type="SUPFAM" id="SSF53697">
    <property type="entry name" value="SIS domain"/>
    <property type="match status" value="1"/>
</dbReference>
<evidence type="ECO:0000259" key="4">
    <source>
        <dbReference type="PROSITE" id="PS51071"/>
    </source>
</evidence>
<dbReference type="Gene3D" id="3.40.50.10490">
    <property type="entry name" value="Glucose-6-phosphate isomerase like protein, domain 1"/>
    <property type="match status" value="1"/>
</dbReference>
<dbReference type="InterPro" id="IPR009057">
    <property type="entry name" value="Homeodomain-like_sf"/>
</dbReference>
<evidence type="ECO:0000313" key="6">
    <source>
        <dbReference type="EMBL" id="GFO84617.1"/>
    </source>
</evidence>
<reference evidence="6" key="1">
    <citation type="submission" date="2020-06" db="EMBL/GenBank/DDBJ databases">
        <title>Characterization of fructooligosaccharide metabolism and fructooligosaccharide-degrading enzymes in human commensal butyrate producers.</title>
        <authorList>
            <person name="Tanno H."/>
            <person name="Fujii T."/>
            <person name="Hirano K."/>
            <person name="Maeno S."/>
            <person name="Tonozuka T."/>
            <person name="Sakamoto M."/>
            <person name="Ohkuma M."/>
            <person name="Tochio T."/>
            <person name="Endo A."/>
        </authorList>
    </citation>
    <scope>NUCLEOTIDE SEQUENCE</scope>
    <source>
        <strain evidence="6">JCM 17466</strain>
    </source>
</reference>
<dbReference type="GO" id="GO:0097367">
    <property type="term" value="F:carbohydrate derivative binding"/>
    <property type="evidence" value="ECO:0007669"/>
    <property type="project" value="InterPro"/>
</dbReference>
<accession>A0A916Q5E5</accession>
<dbReference type="InterPro" id="IPR001347">
    <property type="entry name" value="SIS_dom"/>
</dbReference>
<evidence type="ECO:0000313" key="7">
    <source>
        <dbReference type="Proteomes" id="UP000613208"/>
    </source>
</evidence>
<dbReference type="Proteomes" id="UP000613208">
    <property type="component" value="Unassembled WGS sequence"/>
</dbReference>
<dbReference type="PROSITE" id="PS51464">
    <property type="entry name" value="SIS"/>
    <property type="match status" value="1"/>
</dbReference>
<keyword evidence="3" id="KW-0804">Transcription</keyword>
<dbReference type="CDD" id="cd05013">
    <property type="entry name" value="SIS_RpiR"/>
    <property type="match status" value="1"/>
</dbReference>
<evidence type="ECO:0000259" key="5">
    <source>
        <dbReference type="PROSITE" id="PS51464"/>
    </source>
</evidence>
<evidence type="ECO:0000256" key="2">
    <source>
        <dbReference type="ARBA" id="ARBA00023125"/>
    </source>
</evidence>
<dbReference type="GO" id="GO:1901135">
    <property type="term" value="P:carbohydrate derivative metabolic process"/>
    <property type="evidence" value="ECO:0007669"/>
    <property type="project" value="InterPro"/>
</dbReference>
<dbReference type="Pfam" id="PF01380">
    <property type="entry name" value="SIS"/>
    <property type="match status" value="1"/>
</dbReference>
<evidence type="ECO:0000256" key="1">
    <source>
        <dbReference type="ARBA" id="ARBA00023015"/>
    </source>
</evidence>
<dbReference type="EMBL" id="BLYI01000024">
    <property type="protein sequence ID" value="GFO84617.1"/>
    <property type="molecule type" value="Genomic_DNA"/>
</dbReference>
<sequence length="292" mass="33271">MKSEIRLSIETRYGDMRVSEQKAANYVLDHFEKIPDMSLKELSDQCGVSQPTVLRMVRAIGFLGFKDFRYALIMELAKNQKVKGIQQPMYGFSLEKGDRLEDVPRKIVTTTSKILEENLKNISMKTYKKVIDAINHARMIDIYSVENSNVAARDLLTKLLYLGLNCRYMDDYYHQRICAGNLTEDDVAIGISYSGCSEDTVEAVKAAKKSKATTIVITNFRDSVISRYADLLICTSQEQLFYGDAIFSRTSQLALVDMIYMGLLISNYDQYAKKLDASSRLIRDKAYVEKDL</sequence>
<proteinExistence type="predicted"/>
<keyword evidence="7" id="KW-1185">Reference proteome</keyword>
<dbReference type="GO" id="GO:0003677">
    <property type="term" value="F:DNA binding"/>
    <property type="evidence" value="ECO:0007669"/>
    <property type="project" value="UniProtKB-KW"/>
</dbReference>
<dbReference type="PROSITE" id="PS51071">
    <property type="entry name" value="HTH_RPIR"/>
    <property type="match status" value="1"/>
</dbReference>
<comment type="caution">
    <text evidence="6">The sequence shown here is derived from an EMBL/GenBank/DDBJ whole genome shotgun (WGS) entry which is preliminary data.</text>
</comment>
<dbReference type="InterPro" id="IPR036388">
    <property type="entry name" value="WH-like_DNA-bd_sf"/>
</dbReference>
<dbReference type="PANTHER" id="PTHR30514">
    <property type="entry name" value="GLUCOKINASE"/>
    <property type="match status" value="1"/>
</dbReference>
<dbReference type="Gene3D" id="1.10.10.10">
    <property type="entry name" value="Winged helix-like DNA-binding domain superfamily/Winged helix DNA-binding domain"/>
    <property type="match status" value="1"/>
</dbReference>
<dbReference type="PANTHER" id="PTHR30514:SF1">
    <property type="entry name" value="HTH-TYPE TRANSCRIPTIONAL REGULATOR HEXR-RELATED"/>
    <property type="match status" value="1"/>
</dbReference>
<dbReference type="SUPFAM" id="SSF46689">
    <property type="entry name" value="Homeodomain-like"/>
    <property type="match status" value="1"/>
</dbReference>
<dbReference type="GO" id="GO:0003700">
    <property type="term" value="F:DNA-binding transcription factor activity"/>
    <property type="evidence" value="ECO:0007669"/>
    <property type="project" value="InterPro"/>
</dbReference>